<evidence type="ECO:0000313" key="3">
    <source>
        <dbReference type="Proteomes" id="UP000028582"/>
    </source>
</evidence>
<dbReference type="AlphaFoldDB" id="A0A081B0L3"/>
<evidence type="ECO:0000313" key="2">
    <source>
        <dbReference type="EMBL" id="ETO84674.1"/>
    </source>
</evidence>
<gene>
    <name evidence="2" type="ORF">F444_01437</name>
</gene>
<name>A0A081B0L3_PHYNI</name>
<dbReference type="EMBL" id="ANJA01000258">
    <property type="protein sequence ID" value="ETO84674.1"/>
    <property type="molecule type" value="Genomic_DNA"/>
</dbReference>
<organism evidence="2 3">
    <name type="scientific">Phytophthora nicotianae P1976</name>
    <dbReference type="NCBI Taxonomy" id="1317066"/>
    <lineage>
        <taxon>Eukaryota</taxon>
        <taxon>Sar</taxon>
        <taxon>Stramenopiles</taxon>
        <taxon>Oomycota</taxon>
        <taxon>Peronosporomycetes</taxon>
        <taxon>Peronosporales</taxon>
        <taxon>Peronosporaceae</taxon>
        <taxon>Phytophthora</taxon>
    </lineage>
</organism>
<protein>
    <submittedName>
        <fullName evidence="2">Uncharacterized protein</fullName>
    </submittedName>
</protein>
<feature type="non-terminal residue" evidence="2">
    <location>
        <position position="1"/>
    </location>
</feature>
<dbReference type="Proteomes" id="UP000028582">
    <property type="component" value="Unassembled WGS sequence"/>
</dbReference>
<comment type="caution">
    <text evidence="2">The sequence shown here is derived from an EMBL/GenBank/DDBJ whole genome shotgun (WGS) entry which is preliminary data.</text>
</comment>
<accession>A0A081B0L3</accession>
<evidence type="ECO:0000256" key="1">
    <source>
        <dbReference type="SAM" id="MobiDB-lite"/>
    </source>
</evidence>
<feature type="region of interest" description="Disordered" evidence="1">
    <location>
        <begin position="24"/>
        <end position="44"/>
    </location>
</feature>
<reference evidence="2 3" key="1">
    <citation type="submission" date="2013-11" db="EMBL/GenBank/DDBJ databases">
        <title>The Genome Sequence of Phytophthora parasitica P1976.</title>
        <authorList>
            <consortium name="The Broad Institute Genomics Platform"/>
            <person name="Russ C."/>
            <person name="Tyler B."/>
            <person name="Panabieres F."/>
            <person name="Shan W."/>
            <person name="Tripathy S."/>
            <person name="Grunwald N."/>
            <person name="Machado M."/>
            <person name="Johnson C.S."/>
            <person name="Walker B."/>
            <person name="Young S."/>
            <person name="Zeng Q."/>
            <person name="Gargeya S."/>
            <person name="Fitzgerald M."/>
            <person name="Haas B."/>
            <person name="Abouelleil A."/>
            <person name="Allen A.W."/>
            <person name="Alvarado L."/>
            <person name="Arachchi H.M."/>
            <person name="Berlin A.M."/>
            <person name="Chapman S.B."/>
            <person name="Gainer-Dewar J."/>
            <person name="Goldberg J."/>
            <person name="Griggs A."/>
            <person name="Gujja S."/>
            <person name="Hansen M."/>
            <person name="Howarth C."/>
            <person name="Imamovic A."/>
            <person name="Ireland A."/>
            <person name="Larimer J."/>
            <person name="McCowan C."/>
            <person name="Murphy C."/>
            <person name="Pearson M."/>
            <person name="Poon T.W."/>
            <person name="Priest M."/>
            <person name="Roberts A."/>
            <person name="Saif S."/>
            <person name="Shea T."/>
            <person name="Sisk P."/>
            <person name="Sykes S."/>
            <person name="Wortman J."/>
            <person name="Nusbaum C."/>
            <person name="Birren B."/>
        </authorList>
    </citation>
    <scope>NUCLEOTIDE SEQUENCE [LARGE SCALE GENOMIC DNA]</scope>
    <source>
        <strain evidence="2 3">P1976</strain>
    </source>
</reference>
<feature type="compositionally biased region" description="Polar residues" evidence="1">
    <location>
        <begin position="24"/>
        <end position="35"/>
    </location>
</feature>
<proteinExistence type="predicted"/>
<sequence length="44" mass="4849">VHKNLNLGARSWDTAILDQQATATSSWNELHSVGTSRRKKEAGN</sequence>